<dbReference type="Bgee" id="446820">
    <property type="expression patterns" value="Expressed in muscle tissue and 19 other cell types or tissues"/>
</dbReference>
<dbReference type="CDD" id="cd21099">
    <property type="entry name" value="RXYLT1-like"/>
    <property type="match status" value="1"/>
</dbReference>
<dbReference type="Pfam" id="PF24785">
    <property type="entry name" value="RXYLT1_C"/>
    <property type="match status" value="1"/>
</dbReference>
<dbReference type="GeneID" id="446820"/>
<dbReference type="GO" id="GO:0120053">
    <property type="term" value="F:ribitol beta-1,4-xylosyltransferase activity"/>
    <property type="evidence" value="ECO:0000318"/>
    <property type="project" value="GO_Central"/>
</dbReference>
<evidence type="ECO:0000313" key="6">
    <source>
        <dbReference type="Xenbase" id="XB-GENE-1009106"/>
    </source>
</evidence>
<evidence type="ECO:0000313" key="5">
    <source>
        <dbReference type="RefSeq" id="NP_001086985.1"/>
    </source>
</evidence>
<dbReference type="Proteomes" id="UP000186698">
    <property type="component" value="Chromosome 3S"/>
</dbReference>
<dbReference type="GO" id="GO:0005794">
    <property type="term" value="C:Golgi apparatus"/>
    <property type="evidence" value="ECO:0000318"/>
    <property type="project" value="GO_Central"/>
</dbReference>
<dbReference type="AGR" id="Xenbase:XB-GENE-1009106"/>
<proteinExistence type="evidence at transcript level"/>
<organism evidence="3">
    <name type="scientific">Xenopus laevis</name>
    <name type="common">African clawed frog</name>
    <dbReference type="NCBI Taxonomy" id="8355"/>
    <lineage>
        <taxon>Eukaryota</taxon>
        <taxon>Metazoa</taxon>
        <taxon>Chordata</taxon>
        <taxon>Craniata</taxon>
        <taxon>Vertebrata</taxon>
        <taxon>Euteleostomi</taxon>
        <taxon>Amphibia</taxon>
        <taxon>Batrachia</taxon>
        <taxon>Anura</taxon>
        <taxon>Pipoidea</taxon>
        <taxon>Pipidae</taxon>
        <taxon>Xenopodinae</taxon>
        <taxon>Xenopus</taxon>
        <taxon>Xenopus</taxon>
    </lineage>
</organism>
<reference evidence="3" key="2">
    <citation type="submission" date="2004-07" db="EMBL/GenBank/DDBJ databases">
        <authorList>
            <consortium name="NIH - Xenopus Gene Collection (XGC) project"/>
        </authorList>
    </citation>
    <scope>NUCLEOTIDE SEQUENCE [LARGE SCALE MRNA]</scope>
    <source>
        <tissue evidence="3">Embryo</tissue>
    </source>
</reference>
<dbReference type="GO" id="GO:0035269">
    <property type="term" value="P:protein O-linked glycosylation via mannose"/>
    <property type="evidence" value="ECO:0000318"/>
    <property type="project" value="GO_Central"/>
</dbReference>
<name>Q6DCX4_XENLA</name>
<reference evidence="5" key="4">
    <citation type="submission" date="2025-04" db="UniProtKB">
        <authorList>
            <consortium name="RefSeq"/>
        </authorList>
    </citation>
    <scope>IDENTIFICATION</scope>
</reference>
<evidence type="ECO:0000313" key="4">
    <source>
        <dbReference type="Proteomes" id="UP000186698"/>
    </source>
</evidence>
<dbReference type="DNASU" id="446820"/>
<dbReference type="RefSeq" id="NP_001086985.1">
    <property type="nucleotide sequence ID" value="NM_001093516.1"/>
</dbReference>
<dbReference type="Pfam" id="PF24786">
    <property type="entry name" value="RXYLT1_N"/>
    <property type="match status" value="1"/>
</dbReference>
<dbReference type="AlphaFoldDB" id="Q6DCX4"/>
<dbReference type="KEGG" id="xla:446820"/>
<dbReference type="PANTHER" id="PTHR15576:SF1">
    <property type="entry name" value="RIBITOL-5-PHOSPHATE XYLOSYLTRANSFERASE 1"/>
    <property type="match status" value="1"/>
</dbReference>
<dbReference type="InterPro" id="IPR057538">
    <property type="entry name" value="RXYLT1_C"/>
</dbReference>
<protein>
    <submittedName>
        <fullName evidence="5">Ribitol xylosyltransferase 1 S homeolog</fullName>
    </submittedName>
    <submittedName>
        <fullName evidence="3">Tmem5-prov protein</fullName>
    </submittedName>
</protein>
<dbReference type="CTD" id="446820"/>
<reference evidence="4" key="3">
    <citation type="submission" date="2024-06" db="UniProtKB">
        <authorList>
            <consortium name="RefSeq"/>
        </authorList>
    </citation>
    <scope>NUCLEOTIDE SEQUENCE [LARGE SCALE GENOMIC DNA]</scope>
    <source>
        <strain evidence="4">J_2021</strain>
    </source>
</reference>
<dbReference type="InterPro" id="IPR055286">
    <property type="entry name" value="RXYLT1-like"/>
</dbReference>
<evidence type="ECO:0000259" key="2">
    <source>
        <dbReference type="Pfam" id="PF24786"/>
    </source>
</evidence>
<evidence type="ECO:0000259" key="1">
    <source>
        <dbReference type="Pfam" id="PF24785"/>
    </source>
</evidence>
<dbReference type="OrthoDB" id="8560686at2759"/>
<dbReference type="Xenbase" id="XB-GENE-1009106">
    <property type="gene designation" value="rxylt1.S"/>
</dbReference>
<accession>Q6DCX4</accession>
<gene>
    <name evidence="5 6" type="primary">rxylt1.S</name>
    <name evidence="5" type="synonym">hp10481</name>
    <name evidence="5" type="synonym">mddga10</name>
    <name evidence="6" type="synonym">rxylt1</name>
    <name evidence="5" type="synonym">tmem5</name>
    <name evidence="3" type="synonym">tmem5-prov</name>
    <name evidence="5" type="synonym">tmem5.S</name>
</gene>
<dbReference type="EMBL" id="BC077860">
    <property type="protein sequence ID" value="AAH77860.1"/>
    <property type="molecule type" value="mRNA"/>
</dbReference>
<feature type="domain" description="RXYLT1 C-terminal" evidence="1">
    <location>
        <begin position="257"/>
        <end position="446"/>
    </location>
</feature>
<feature type="domain" description="RXYLT1 N-terminal" evidence="2">
    <location>
        <begin position="108"/>
        <end position="251"/>
    </location>
</feature>
<dbReference type="InterPro" id="IPR057539">
    <property type="entry name" value="RXYLT1_N"/>
</dbReference>
<reference evidence="5" key="1">
    <citation type="journal article" date="2002" name="Dev. Dyn.">
        <title>Genetic and genomic tools for Xenopus research: The NIH Xenopus initiative.</title>
        <authorList>
            <person name="Klein S.L."/>
            <person name="Strausberg R.L."/>
            <person name="Wagner L."/>
            <person name="Pontius J."/>
            <person name="Clifton S.W."/>
            <person name="Richardson P."/>
        </authorList>
    </citation>
    <scope>NUCLEOTIDE SEQUENCE</scope>
</reference>
<dbReference type="PANTHER" id="PTHR15576">
    <property type="entry name" value="RIBITOL-5-PHOSPHATE XYLOSYLTRANSFERASE 1"/>
    <property type="match status" value="1"/>
</dbReference>
<evidence type="ECO:0000313" key="3">
    <source>
        <dbReference type="EMBL" id="AAH77860.1"/>
    </source>
</evidence>
<keyword evidence="4" id="KW-1185">Reference proteome</keyword>
<sequence length="453" mass="52176">MRITYKRFCYFAIFLYCLFSCYALYSVFFRPSKATHVHKAKAIKSSQLQISHSAGGNRVSANINEKEWNPWQEDEKSAQDLRVKIADEYRKSLQKNLASSPPSTELKVQIWGKAAIGLYLWEHVLGGPLEPVDVTAPWREGKIKEGSIDLSFITGPAVVPGYFSVETENVVLVLNGREEAKISFATQWLQYTKTLIEGHKLKHLAVVLLGNEQCNNDWIRPYLKKSGGIVDLLFVVYDSTWVNEDDVYQWPLGVATYRDFPVVEPNWLLVQDSRPYSCNFLGTVYQNSSREILMDVVKKDKLGQICWILPREQWQPLETNESFKFYHDALLQSDLTLSPVGINTECYRIYEACSYGSVPVVEDVMTPGNCGNSSMSTNAPLNLLKSMGAPFIFIKSWTELSAILEQEKSMTYQEKVQRRATVIKWYQKFRIQLKEKFLRILKERFLHRDQNIQ</sequence>